<evidence type="ECO:0000313" key="5">
    <source>
        <dbReference type="EMBL" id="TCZ76137.1"/>
    </source>
</evidence>
<dbReference type="PANTHER" id="PTHR11575:SF23">
    <property type="entry name" value="5-NUCLEOTIDASE FAMILY PROTEIN"/>
    <property type="match status" value="1"/>
</dbReference>
<dbReference type="EMBL" id="SKFG01000014">
    <property type="protein sequence ID" value="TCZ76137.1"/>
    <property type="molecule type" value="Genomic_DNA"/>
</dbReference>
<dbReference type="InterPro" id="IPR004843">
    <property type="entry name" value="Calcineurin-like_PHP"/>
</dbReference>
<gene>
    <name evidence="5" type="ORF">E0485_14950</name>
</gene>
<evidence type="ECO:0000259" key="4">
    <source>
        <dbReference type="Pfam" id="PF02872"/>
    </source>
</evidence>
<accession>A0A4R4EA73</accession>
<comment type="similarity">
    <text evidence="2">Belongs to the 5'-nucleotidase family.</text>
</comment>
<proteinExistence type="inferred from homology"/>
<dbReference type="OrthoDB" id="9793179at2"/>
<dbReference type="RefSeq" id="WP_132418863.1">
    <property type="nucleotide sequence ID" value="NZ_SKFG01000014.1"/>
</dbReference>
<dbReference type="InterPro" id="IPR006146">
    <property type="entry name" value="5'-Nucleotdase_CS"/>
</dbReference>
<dbReference type="InterPro" id="IPR006179">
    <property type="entry name" value="5_nucleotidase/apyrase"/>
</dbReference>
<organism evidence="5 6">
    <name type="scientific">Paenibacillus albiflavus</name>
    <dbReference type="NCBI Taxonomy" id="2545760"/>
    <lineage>
        <taxon>Bacteria</taxon>
        <taxon>Bacillati</taxon>
        <taxon>Bacillota</taxon>
        <taxon>Bacilli</taxon>
        <taxon>Bacillales</taxon>
        <taxon>Paenibacillaceae</taxon>
        <taxon>Paenibacillus</taxon>
    </lineage>
</organism>
<dbReference type="InterPro" id="IPR029052">
    <property type="entry name" value="Metallo-depent_PP-like"/>
</dbReference>
<dbReference type="SUPFAM" id="SSF56300">
    <property type="entry name" value="Metallo-dependent phosphatases"/>
    <property type="match status" value="1"/>
</dbReference>
<dbReference type="GO" id="GO:0046872">
    <property type="term" value="F:metal ion binding"/>
    <property type="evidence" value="ECO:0007669"/>
    <property type="project" value="InterPro"/>
</dbReference>
<dbReference type="CDD" id="cd00845">
    <property type="entry name" value="MPP_UshA_N_like"/>
    <property type="match status" value="1"/>
</dbReference>
<sequence length="482" mass="53925">MSQGVQKLVLLHTNDLHSHLEQMTRIASYCKQKRSEVGNDQLLTLEIGDHMDRMSPETDGTAGKVNVEVMNATGYDAAVLGNNEGLTFTPAILRECYYNQANFPIIGSNIREVESGRIPDWMEPYVIIQKGPLRIGLIGVTAAYQTFYAELGWNATDPLEAVLTYVRELRQQVDVIIVMSHLGYGFDERMAKEISGIDLILGGHTHHVITEPHVFGNTHVCAAGKFGQYIGEVEIEYIAEHDAVSIVSINGRLIETDELPADEEVSGILKNNADQANLVLSQEIVHLEEDLALNWYEESPLGNLLASGLRKWTSAEIGIVNAGQLLSGLSKGKVTRGNLLEICPGPINPCIYSLFGYELREALEQSLMTEFTYKEIRGFGFRGEVLGSLCIDGLTVEYDLKRQPMDRIIRIGIHNGNFEEERQYRVGTIDMFTFGVGYLSLSKGTNIKYMLPEFLRDILSYQLQDTTEIQLAKRKRWIQSSS</sequence>
<keyword evidence="2" id="KW-0547">Nucleotide-binding</keyword>
<dbReference type="GO" id="GO:0008768">
    <property type="term" value="F:UDP-sugar diphosphatase activity"/>
    <property type="evidence" value="ECO:0007669"/>
    <property type="project" value="TreeGrafter"/>
</dbReference>
<evidence type="ECO:0000313" key="6">
    <source>
        <dbReference type="Proteomes" id="UP000295418"/>
    </source>
</evidence>
<dbReference type="InterPro" id="IPR008334">
    <property type="entry name" value="5'-Nucleotdase_C"/>
</dbReference>
<protein>
    <submittedName>
        <fullName evidence="5">Bifunctional metallophosphatase/5'-nucleotidase</fullName>
    </submittedName>
</protein>
<dbReference type="SUPFAM" id="SSF55816">
    <property type="entry name" value="5'-nucleotidase (syn. UDP-sugar hydrolase), C-terminal domain"/>
    <property type="match status" value="1"/>
</dbReference>
<keyword evidence="1" id="KW-0732">Signal</keyword>
<dbReference type="InterPro" id="IPR036907">
    <property type="entry name" value="5'-Nucleotdase_C_sf"/>
</dbReference>
<feature type="domain" description="Calcineurin-like phosphoesterase" evidence="3">
    <location>
        <begin position="10"/>
        <end position="207"/>
    </location>
</feature>
<keyword evidence="6" id="KW-1185">Reference proteome</keyword>
<dbReference type="AlphaFoldDB" id="A0A4R4EA73"/>
<dbReference type="Gene3D" id="3.60.21.10">
    <property type="match status" value="1"/>
</dbReference>
<feature type="domain" description="5'-Nucleotidase C-terminal" evidence="4">
    <location>
        <begin position="294"/>
        <end position="430"/>
    </location>
</feature>
<evidence type="ECO:0000256" key="2">
    <source>
        <dbReference type="RuleBase" id="RU362119"/>
    </source>
</evidence>
<dbReference type="Pfam" id="PF02872">
    <property type="entry name" value="5_nucleotid_C"/>
    <property type="match status" value="1"/>
</dbReference>
<reference evidence="5 6" key="1">
    <citation type="submission" date="2019-03" db="EMBL/GenBank/DDBJ databases">
        <authorList>
            <person name="Kim M.K.M."/>
        </authorList>
    </citation>
    <scope>NUCLEOTIDE SEQUENCE [LARGE SCALE GENOMIC DNA]</scope>
    <source>
        <strain evidence="5 6">18JY21-1</strain>
    </source>
</reference>
<dbReference type="PRINTS" id="PR01607">
    <property type="entry name" value="APYRASEFAMLY"/>
</dbReference>
<dbReference type="GO" id="GO:0000166">
    <property type="term" value="F:nucleotide binding"/>
    <property type="evidence" value="ECO:0007669"/>
    <property type="project" value="UniProtKB-KW"/>
</dbReference>
<comment type="caution">
    <text evidence="5">The sequence shown here is derived from an EMBL/GenBank/DDBJ whole genome shotgun (WGS) entry which is preliminary data.</text>
</comment>
<keyword evidence="2" id="KW-0378">Hydrolase</keyword>
<evidence type="ECO:0000256" key="1">
    <source>
        <dbReference type="ARBA" id="ARBA00022729"/>
    </source>
</evidence>
<evidence type="ECO:0000259" key="3">
    <source>
        <dbReference type="Pfam" id="PF00149"/>
    </source>
</evidence>
<dbReference type="PANTHER" id="PTHR11575">
    <property type="entry name" value="5'-NUCLEOTIDASE-RELATED"/>
    <property type="match status" value="1"/>
</dbReference>
<dbReference type="Gene3D" id="3.90.780.10">
    <property type="entry name" value="5'-Nucleotidase, C-terminal domain"/>
    <property type="match status" value="1"/>
</dbReference>
<dbReference type="GO" id="GO:0030288">
    <property type="term" value="C:outer membrane-bounded periplasmic space"/>
    <property type="evidence" value="ECO:0007669"/>
    <property type="project" value="TreeGrafter"/>
</dbReference>
<name>A0A4R4EA73_9BACL</name>
<dbReference type="Proteomes" id="UP000295418">
    <property type="component" value="Unassembled WGS sequence"/>
</dbReference>
<dbReference type="PROSITE" id="PS00785">
    <property type="entry name" value="5_NUCLEOTIDASE_1"/>
    <property type="match status" value="1"/>
</dbReference>
<dbReference type="GO" id="GO:0009166">
    <property type="term" value="P:nucleotide catabolic process"/>
    <property type="evidence" value="ECO:0007669"/>
    <property type="project" value="InterPro"/>
</dbReference>
<dbReference type="Pfam" id="PF00149">
    <property type="entry name" value="Metallophos"/>
    <property type="match status" value="1"/>
</dbReference>
<dbReference type="GO" id="GO:0008253">
    <property type="term" value="F:5'-nucleotidase activity"/>
    <property type="evidence" value="ECO:0007669"/>
    <property type="project" value="TreeGrafter"/>
</dbReference>